<dbReference type="EMBL" id="NJAI01000003">
    <property type="protein sequence ID" value="PHM55503.1"/>
    <property type="molecule type" value="Genomic_DNA"/>
</dbReference>
<reference evidence="1 4" key="1">
    <citation type="submission" date="2016-06" db="EMBL/GenBank/DDBJ databases">
        <title>Bacterial characters and pathogenicity of Xenorhabdus hominickii from an entomopathogenic nematode, Steinernema monticolum.</title>
        <authorList>
            <person name="Park Y."/>
            <person name="Kim Y."/>
        </authorList>
    </citation>
    <scope>NUCLEOTIDE SEQUENCE [LARGE SCALE GENOMIC DNA]</scope>
    <source>
        <strain evidence="1 4">ANU1</strain>
    </source>
</reference>
<evidence type="ECO:0000313" key="2">
    <source>
        <dbReference type="EMBL" id="PHM55503.1"/>
    </source>
</evidence>
<name>A0A2G0Q8F3_XENHO</name>
<organism evidence="2 5">
    <name type="scientific">Xenorhabdus hominickii</name>
    <dbReference type="NCBI Taxonomy" id="351679"/>
    <lineage>
        <taxon>Bacteria</taxon>
        <taxon>Pseudomonadati</taxon>
        <taxon>Pseudomonadota</taxon>
        <taxon>Gammaproteobacteria</taxon>
        <taxon>Enterobacterales</taxon>
        <taxon>Morganellaceae</taxon>
        <taxon>Xenorhabdus</taxon>
    </lineage>
</organism>
<keyword evidence="4" id="KW-1185">Reference proteome</keyword>
<dbReference type="EMBL" id="NJAI01000001">
    <property type="protein sequence ID" value="PHM57132.1"/>
    <property type="molecule type" value="Genomic_DNA"/>
</dbReference>
<dbReference type="Proteomes" id="UP000225433">
    <property type="component" value="Unassembled WGS sequence"/>
</dbReference>
<evidence type="ECO:0000313" key="4">
    <source>
        <dbReference type="Proteomes" id="UP000094600"/>
    </source>
</evidence>
<dbReference type="AlphaFoldDB" id="A0A2G0Q8F3"/>
<reference evidence="2 5" key="2">
    <citation type="journal article" date="2017" name="Nat. Microbiol.">
        <title>Natural product diversity associated with the nematode symbionts Photorhabdus and Xenorhabdus.</title>
        <authorList>
            <person name="Tobias N.J."/>
            <person name="Wolff H."/>
            <person name="Djahanschiri B."/>
            <person name="Grundmann F."/>
            <person name="Kronenwerth M."/>
            <person name="Shi Y.M."/>
            <person name="Simonyi S."/>
            <person name="Grun P."/>
            <person name="Shapiro-Ilan D."/>
            <person name="Pidot S.J."/>
            <person name="Stinear T.P."/>
            <person name="Ebersberger I."/>
            <person name="Bode H.B."/>
        </authorList>
    </citation>
    <scope>NUCLEOTIDE SEQUENCE [LARGE SCALE GENOMIC DNA]</scope>
    <source>
        <strain evidence="2 5">DSM 17903</strain>
    </source>
</reference>
<dbReference type="EMBL" id="CP016176">
    <property type="protein sequence ID" value="AOM41245.1"/>
    <property type="molecule type" value="Genomic_DNA"/>
</dbReference>
<protein>
    <submittedName>
        <fullName evidence="2">Uncharacterized protein</fullName>
    </submittedName>
</protein>
<dbReference type="Proteomes" id="UP000094600">
    <property type="component" value="Chromosome"/>
</dbReference>
<evidence type="ECO:0000313" key="1">
    <source>
        <dbReference type="EMBL" id="AOM41245.1"/>
    </source>
</evidence>
<dbReference type="RefSeq" id="WP_069316926.1">
    <property type="nucleotide sequence ID" value="NZ_CAWNQJ010000001.1"/>
</dbReference>
<dbReference type="KEGG" id="xho:A9255_12020"/>
<evidence type="ECO:0000313" key="5">
    <source>
        <dbReference type="Proteomes" id="UP000225433"/>
    </source>
</evidence>
<gene>
    <name evidence="1" type="ORF">A9255_12020</name>
    <name evidence="3" type="ORF">Xhom_00089</name>
    <name evidence="2" type="ORF">Xhom_02246</name>
</gene>
<dbReference type="OrthoDB" id="5572038at2"/>
<accession>A0A2G0Q8F3</accession>
<evidence type="ECO:0000313" key="3">
    <source>
        <dbReference type="EMBL" id="PHM57132.1"/>
    </source>
</evidence>
<proteinExistence type="predicted"/>
<sequence>MIENILNDAIKHARHIFQAKTTNKTYINIERLPENKRVMYTPQRIREKENIHNEFVNTCRGIRNIIDKYKYVVSESDAGKVLIGNCGELSAAVFGYLLNHHANNILNWFMTSGKRNVNNAKMPIYIFIITFNDPYDHGLVVVMLPEKAQDLPELNKVYGALPDNAWVCDPWANIACSSKEYNTRWKVKMLRWHLVGKSTSVYQHENLNPPPSPMRQANYHAVTLSQKKVLCIGMIFPDGQVKITHP</sequence>